<dbReference type="PRINTS" id="PR01040">
    <property type="entry name" value="TRNASYNTHTYR"/>
</dbReference>
<organism evidence="12 13">
    <name type="scientific">Thermoflexus hugenholtzii JAD2</name>
    <dbReference type="NCBI Taxonomy" id="877466"/>
    <lineage>
        <taxon>Bacteria</taxon>
        <taxon>Bacillati</taxon>
        <taxon>Chloroflexota</taxon>
        <taxon>Thermoflexia</taxon>
        <taxon>Thermoflexales</taxon>
        <taxon>Thermoflexaceae</taxon>
        <taxon>Thermoflexus</taxon>
    </lineage>
</organism>
<comment type="caution">
    <text evidence="9">Lacks conserved residue(s) required for the propagation of feature annotation.</text>
</comment>
<dbReference type="InterPro" id="IPR002305">
    <property type="entry name" value="aa-tRNA-synth_Ic"/>
</dbReference>
<dbReference type="NCBIfam" id="TIGR00234">
    <property type="entry name" value="tyrS"/>
    <property type="match status" value="1"/>
</dbReference>
<dbReference type="Pfam" id="PF00579">
    <property type="entry name" value="tRNA-synt_1b"/>
    <property type="match status" value="1"/>
</dbReference>
<evidence type="ECO:0000256" key="6">
    <source>
        <dbReference type="ARBA" id="ARBA00022917"/>
    </source>
</evidence>
<dbReference type="GO" id="GO:0006437">
    <property type="term" value="P:tyrosyl-tRNA aminoacylation"/>
    <property type="evidence" value="ECO:0007669"/>
    <property type="project" value="UniProtKB-UniRule"/>
</dbReference>
<keyword evidence="4 9" id="KW-0067">ATP-binding</keyword>
<gene>
    <name evidence="9" type="primary">tyrS</name>
    <name evidence="12" type="ORF">SAMN02746019_00026530</name>
</gene>
<dbReference type="EMBL" id="FYEK01000012">
    <property type="protein sequence ID" value="SNB61008.1"/>
    <property type="molecule type" value="Genomic_DNA"/>
</dbReference>
<keyword evidence="1 9" id="KW-0963">Cytoplasm</keyword>
<evidence type="ECO:0000256" key="2">
    <source>
        <dbReference type="ARBA" id="ARBA00022598"/>
    </source>
</evidence>
<dbReference type="SUPFAM" id="SSF52374">
    <property type="entry name" value="Nucleotidylyl transferase"/>
    <property type="match status" value="1"/>
</dbReference>
<evidence type="ECO:0000256" key="10">
    <source>
        <dbReference type="PROSITE-ProRule" id="PRU00182"/>
    </source>
</evidence>
<dbReference type="EC" id="6.1.1.1" evidence="9"/>
<keyword evidence="2 9" id="KW-0436">Ligase</keyword>
<dbReference type="InterPro" id="IPR014729">
    <property type="entry name" value="Rossmann-like_a/b/a_fold"/>
</dbReference>
<comment type="catalytic activity">
    <reaction evidence="8 9">
        <text>tRNA(Tyr) + L-tyrosine + ATP = L-tyrosyl-tRNA(Tyr) + AMP + diphosphate + H(+)</text>
        <dbReference type="Rhea" id="RHEA:10220"/>
        <dbReference type="Rhea" id="RHEA-COMP:9706"/>
        <dbReference type="Rhea" id="RHEA-COMP:9707"/>
        <dbReference type="ChEBI" id="CHEBI:15378"/>
        <dbReference type="ChEBI" id="CHEBI:30616"/>
        <dbReference type="ChEBI" id="CHEBI:33019"/>
        <dbReference type="ChEBI" id="CHEBI:58315"/>
        <dbReference type="ChEBI" id="CHEBI:78442"/>
        <dbReference type="ChEBI" id="CHEBI:78536"/>
        <dbReference type="ChEBI" id="CHEBI:456215"/>
        <dbReference type="EC" id="6.1.1.1"/>
    </reaction>
</comment>
<dbReference type="Pfam" id="PF01479">
    <property type="entry name" value="S4"/>
    <property type="match status" value="1"/>
</dbReference>
<name>A0A212QNL9_9CHLR</name>
<dbReference type="InParanoid" id="A0A212QNL9"/>
<dbReference type="GO" id="GO:0004831">
    <property type="term" value="F:tyrosine-tRNA ligase activity"/>
    <property type="evidence" value="ECO:0007669"/>
    <property type="project" value="UniProtKB-UniRule"/>
</dbReference>
<dbReference type="InterPro" id="IPR024088">
    <property type="entry name" value="Tyr-tRNA-ligase_bac-type"/>
</dbReference>
<evidence type="ECO:0000256" key="4">
    <source>
        <dbReference type="ARBA" id="ARBA00022840"/>
    </source>
</evidence>
<evidence type="ECO:0000259" key="11">
    <source>
        <dbReference type="SMART" id="SM00363"/>
    </source>
</evidence>
<feature type="domain" description="RNA-binding S4" evidence="11">
    <location>
        <begin position="345"/>
        <end position="397"/>
    </location>
</feature>
<dbReference type="PANTHER" id="PTHR11766">
    <property type="entry name" value="TYROSYL-TRNA SYNTHETASE"/>
    <property type="match status" value="1"/>
</dbReference>
<keyword evidence="7 9" id="KW-0030">Aminoacyl-tRNA synthetase</keyword>
<evidence type="ECO:0000313" key="12">
    <source>
        <dbReference type="EMBL" id="SNB61008.1"/>
    </source>
</evidence>
<feature type="binding site" evidence="9">
    <location>
        <position position="238"/>
    </location>
    <ligand>
        <name>ATP</name>
        <dbReference type="ChEBI" id="CHEBI:30616"/>
    </ligand>
</feature>
<comment type="similarity">
    <text evidence="9">Belongs to the class-I aminoacyl-tRNA synthetase family. TyrS type 2 subfamily.</text>
</comment>
<keyword evidence="3 9" id="KW-0547">Nucleotide-binding</keyword>
<keyword evidence="5 10" id="KW-0694">RNA-binding</keyword>
<dbReference type="InterPro" id="IPR036986">
    <property type="entry name" value="S4_RNA-bd_sf"/>
</dbReference>
<evidence type="ECO:0000256" key="5">
    <source>
        <dbReference type="ARBA" id="ARBA00022884"/>
    </source>
</evidence>
<comment type="function">
    <text evidence="9">Catalyzes the attachment of tyrosine to tRNA(Tyr) in a two-step reaction: tyrosine is first activated by ATP to form Tyr-AMP and then transferred to the acceptor end of tRNA(Tyr).</text>
</comment>
<evidence type="ECO:0000256" key="8">
    <source>
        <dbReference type="ARBA" id="ARBA00048248"/>
    </source>
</evidence>
<reference evidence="13" key="1">
    <citation type="submission" date="2017-06" db="EMBL/GenBank/DDBJ databases">
        <authorList>
            <person name="Varghese N."/>
            <person name="Submissions S."/>
        </authorList>
    </citation>
    <scope>NUCLEOTIDE SEQUENCE [LARGE SCALE GENOMIC DNA]</scope>
    <source>
        <strain evidence="13">JAD2</strain>
    </source>
</reference>
<dbReference type="InterPro" id="IPR024108">
    <property type="entry name" value="Tyr-tRNA-ligase_bac_2"/>
</dbReference>
<comment type="subunit">
    <text evidence="9">Homodimer.</text>
</comment>
<keyword evidence="6 9" id="KW-0648">Protein biosynthesis</keyword>
<dbReference type="HAMAP" id="MF_02007">
    <property type="entry name" value="Tyr_tRNA_synth_type2"/>
    <property type="match status" value="1"/>
</dbReference>
<dbReference type="PANTHER" id="PTHR11766:SF1">
    <property type="entry name" value="TYROSINE--TRNA LIGASE"/>
    <property type="match status" value="1"/>
</dbReference>
<dbReference type="SUPFAM" id="SSF55174">
    <property type="entry name" value="Alpha-L RNA-binding motif"/>
    <property type="match status" value="1"/>
</dbReference>
<dbReference type="Gene3D" id="1.10.240.10">
    <property type="entry name" value="Tyrosyl-Transfer RNA Synthetase"/>
    <property type="match status" value="1"/>
</dbReference>
<keyword evidence="13" id="KW-1185">Reference proteome</keyword>
<dbReference type="Gene3D" id="3.40.50.620">
    <property type="entry name" value="HUPs"/>
    <property type="match status" value="1"/>
</dbReference>
<comment type="subcellular location">
    <subcellularLocation>
        <location evidence="9">Cytoplasm</location>
    </subcellularLocation>
</comment>
<sequence length="409" mass="46395">MTRMSIDEQVALLMQGTEYGDETLRRTMEAELRERLQEGRPLRVYLGVDPRTSDLHLGHTVPLRKLRQFQDLGHETILVIGTFTALVGDPSGHLMGRALMSPEEVEANARTYAEQAFRVLDPEKTIIRYNAEWLSRLTFGDLIRLASHFTVQQFLARESFSARLDIGDPIFLHELFYPLMQGYDAVALQADVQIGGTDQLFNIVVAGRKLQEAFGQRPQVAILLPLLPGTDGVRKMSKSLGNHIPLNTTPEDMFGKVMSIPDEVMPTYFKLLTRYPPQRIAAIEQGLREGTLHPRDVKMELAREIVSIFFGEEAAERAEAHFRTVFQERAYPEEMPTFPLSRPQPLVDLLVLTGMAPSRSEARRLIRQGGVRLDGETLSEVETIIQVDRPRVLQVGRRRFMRLVPAEPE</sequence>
<dbReference type="GO" id="GO:0005524">
    <property type="term" value="F:ATP binding"/>
    <property type="evidence" value="ECO:0007669"/>
    <property type="project" value="UniProtKB-UniRule"/>
</dbReference>
<dbReference type="GO" id="GO:0003723">
    <property type="term" value="F:RNA binding"/>
    <property type="evidence" value="ECO:0007669"/>
    <property type="project" value="UniProtKB-KW"/>
</dbReference>
<protein>
    <recommendedName>
        <fullName evidence="9">Tyrosine--tRNA ligase</fullName>
        <ecNumber evidence="9">6.1.1.1</ecNumber>
    </recommendedName>
    <alternativeName>
        <fullName evidence="9">Tyrosyl-tRNA synthetase</fullName>
        <shortName evidence="9">TyrRS</shortName>
    </alternativeName>
</protein>
<feature type="short sequence motif" description="'KMSKS' region" evidence="9">
    <location>
        <begin position="235"/>
        <end position="239"/>
    </location>
</feature>
<evidence type="ECO:0000256" key="7">
    <source>
        <dbReference type="ARBA" id="ARBA00023146"/>
    </source>
</evidence>
<dbReference type="CDD" id="cd00805">
    <property type="entry name" value="TyrRS_core"/>
    <property type="match status" value="1"/>
</dbReference>
<dbReference type="CDD" id="cd00165">
    <property type="entry name" value="S4"/>
    <property type="match status" value="1"/>
</dbReference>
<dbReference type="InterPro" id="IPR002942">
    <property type="entry name" value="S4_RNA-bd"/>
</dbReference>
<dbReference type="InterPro" id="IPR002307">
    <property type="entry name" value="Tyr-tRNA-ligase"/>
</dbReference>
<accession>A0A212QNL9</accession>
<dbReference type="FunCoup" id="A0A212QNL9">
    <property type="interactions" value="83"/>
</dbReference>
<evidence type="ECO:0000256" key="1">
    <source>
        <dbReference type="ARBA" id="ARBA00022490"/>
    </source>
</evidence>
<dbReference type="Gene3D" id="3.10.290.10">
    <property type="entry name" value="RNA-binding S4 domain"/>
    <property type="match status" value="1"/>
</dbReference>
<proteinExistence type="inferred from homology"/>
<evidence type="ECO:0000256" key="3">
    <source>
        <dbReference type="ARBA" id="ARBA00022741"/>
    </source>
</evidence>
<dbReference type="Proteomes" id="UP000197025">
    <property type="component" value="Unassembled WGS sequence"/>
</dbReference>
<evidence type="ECO:0000256" key="9">
    <source>
        <dbReference type="HAMAP-Rule" id="MF_02007"/>
    </source>
</evidence>
<evidence type="ECO:0000313" key="13">
    <source>
        <dbReference type="Proteomes" id="UP000197025"/>
    </source>
</evidence>
<dbReference type="AlphaFoldDB" id="A0A212QNL9"/>
<dbReference type="SMART" id="SM00363">
    <property type="entry name" value="S4"/>
    <property type="match status" value="1"/>
</dbReference>
<dbReference type="GO" id="GO:0005829">
    <property type="term" value="C:cytosol"/>
    <property type="evidence" value="ECO:0007669"/>
    <property type="project" value="TreeGrafter"/>
</dbReference>
<dbReference type="PROSITE" id="PS50889">
    <property type="entry name" value="S4"/>
    <property type="match status" value="1"/>
</dbReference>